<evidence type="ECO:0000256" key="4">
    <source>
        <dbReference type="ARBA" id="ARBA00022670"/>
    </source>
</evidence>
<dbReference type="GO" id="GO:0016485">
    <property type="term" value="P:protein processing"/>
    <property type="evidence" value="ECO:0007669"/>
    <property type="project" value="TreeGrafter"/>
</dbReference>
<dbReference type="InterPro" id="IPR000718">
    <property type="entry name" value="Peptidase_M13"/>
</dbReference>
<dbReference type="Proteomes" id="UP001329430">
    <property type="component" value="Chromosome 2"/>
</dbReference>
<comment type="similarity">
    <text evidence="3">Belongs to the peptidase M13 family.</text>
</comment>
<dbReference type="InterPro" id="IPR024079">
    <property type="entry name" value="MetalloPept_cat_dom_sf"/>
</dbReference>
<evidence type="ECO:0000256" key="1">
    <source>
        <dbReference type="ARBA" id="ARBA00001947"/>
    </source>
</evidence>
<evidence type="ECO:0000256" key="3">
    <source>
        <dbReference type="ARBA" id="ARBA00007357"/>
    </source>
</evidence>
<proteinExistence type="inferred from homology"/>
<evidence type="ECO:0000256" key="2">
    <source>
        <dbReference type="ARBA" id="ARBA00004401"/>
    </source>
</evidence>
<comment type="cofactor">
    <cofactor evidence="1">
        <name>Zn(2+)</name>
        <dbReference type="ChEBI" id="CHEBI:29105"/>
    </cofactor>
</comment>
<organism evidence="12 13">
    <name type="scientific">Pyrocoelia pectoralis</name>
    <dbReference type="NCBI Taxonomy" id="417401"/>
    <lineage>
        <taxon>Eukaryota</taxon>
        <taxon>Metazoa</taxon>
        <taxon>Ecdysozoa</taxon>
        <taxon>Arthropoda</taxon>
        <taxon>Hexapoda</taxon>
        <taxon>Insecta</taxon>
        <taxon>Pterygota</taxon>
        <taxon>Neoptera</taxon>
        <taxon>Endopterygota</taxon>
        <taxon>Coleoptera</taxon>
        <taxon>Polyphaga</taxon>
        <taxon>Elateriformia</taxon>
        <taxon>Elateroidea</taxon>
        <taxon>Lampyridae</taxon>
        <taxon>Lampyrinae</taxon>
        <taxon>Pyrocoelia</taxon>
    </lineage>
</organism>
<dbReference type="InterPro" id="IPR042089">
    <property type="entry name" value="Peptidase_M13_dom_2"/>
</dbReference>
<evidence type="ECO:0008006" key="14">
    <source>
        <dbReference type="Google" id="ProtNLM"/>
    </source>
</evidence>
<gene>
    <name evidence="12" type="ORF">RI129_003906</name>
</gene>
<keyword evidence="4" id="KW-0645">Protease</keyword>
<dbReference type="PANTHER" id="PTHR11733">
    <property type="entry name" value="ZINC METALLOPROTEASE FAMILY M13 NEPRILYSIN-RELATED"/>
    <property type="match status" value="1"/>
</dbReference>
<name>A0AAN7VQF4_9COLE</name>
<evidence type="ECO:0000256" key="9">
    <source>
        <dbReference type="SAM" id="Phobius"/>
    </source>
</evidence>
<dbReference type="InterPro" id="IPR018497">
    <property type="entry name" value="Peptidase_M13_C"/>
</dbReference>
<dbReference type="PANTHER" id="PTHR11733:SF240">
    <property type="entry name" value="GH14155P-RELATED"/>
    <property type="match status" value="1"/>
</dbReference>
<comment type="subcellular location">
    <subcellularLocation>
        <location evidence="2">Cell membrane</location>
        <topology evidence="2">Single-pass type II membrane protein</topology>
    </subcellularLocation>
</comment>
<dbReference type="InterPro" id="IPR008753">
    <property type="entry name" value="Peptidase_M13_N"/>
</dbReference>
<dbReference type="SUPFAM" id="SSF55486">
    <property type="entry name" value="Metalloproteases ('zincins'), catalytic domain"/>
    <property type="match status" value="1"/>
</dbReference>
<keyword evidence="8" id="KW-0482">Metalloprotease</keyword>
<keyword evidence="6" id="KW-0378">Hydrolase</keyword>
<comment type="caution">
    <text evidence="12">The sequence shown here is derived from an EMBL/GenBank/DDBJ whole genome shotgun (WGS) entry which is preliminary data.</text>
</comment>
<keyword evidence="7" id="KW-0862">Zinc</keyword>
<evidence type="ECO:0000256" key="5">
    <source>
        <dbReference type="ARBA" id="ARBA00022723"/>
    </source>
</evidence>
<evidence type="ECO:0000313" key="13">
    <source>
        <dbReference type="Proteomes" id="UP001329430"/>
    </source>
</evidence>
<protein>
    <recommendedName>
        <fullName evidence="14">Neprilysin</fullName>
    </recommendedName>
</protein>
<keyword evidence="13" id="KW-1185">Reference proteome</keyword>
<evidence type="ECO:0000259" key="11">
    <source>
        <dbReference type="Pfam" id="PF05649"/>
    </source>
</evidence>
<dbReference type="GO" id="GO:0046872">
    <property type="term" value="F:metal ion binding"/>
    <property type="evidence" value="ECO:0007669"/>
    <property type="project" value="UniProtKB-KW"/>
</dbReference>
<feature type="domain" description="Peptidase M13 C-terminal" evidence="10">
    <location>
        <begin position="507"/>
        <end position="689"/>
    </location>
</feature>
<dbReference type="PROSITE" id="PS51885">
    <property type="entry name" value="NEPRILYSIN"/>
    <property type="match status" value="1"/>
</dbReference>
<keyword evidence="9" id="KW-1133">Transmembrane helix</keyword>
<evidence type="ECO:0000313" key="12">
    <source>
        <dbReference type="EMBL" id="KAK5649014.1"/>
    </source>
</evidence>
<evidence type="ECO:0000256" key="7">
    <source>
        <dbReference type="ARBA" id="ARBA00022833"/>
    </source>
</evidence>
<dbReference type="GO" id="GO:0004222">
    <property type="term" value="F:metalloendopeptidase activity"/>
    <property type="evidence" value="ECO:0007669"/>
    <property type="project" value="InterPro"/>
</dbReference>
<dbReference type="Gene3D" id="3.40.390.10">
    <property type="entry name" value="Collagenase (Catalytic Domain)"/>
    <property type="match status" value="1"/>
</dbReference>
<sequence>MELNQSSYFPIDIDIVNSQRIQKRTQLKKVLIVGLILGSICILGFFIHTIRIEIINRSACDTPDCVIVAGQILSQVDKDIDPCEDFFLFACGKAKNVTSKEHHPRRLLKSNIEKQLQNLLEEPIDENDHSIFNYEKEFHRACLADKNGTQSLETLKQMFNDLNGWPVVVGSKWDENNFNWIDWVPKFHKFGLNHVQILRYFVTLDSVDPTKQIVTIYPPSMYISETSRDKQRKILKDVAIMFGADESNTDLEIDRVMEFMWNIMEIRRKHINYTHDEPTRARVSEFQKVHEELNWLHYLNLLTEPEYTIKVDDYLTFWYSDCVKTVLDFVQRSEKRTVANYMFWCAANDLLSVITNENFEMYGNRKTRTDICRNIIRQNFSPLSSFVAYGKRYLTTESRRQATDIFNRVKNEFKRLFNNNKWMIEEDKQKFRHKFDTMNEIIGIQDHTMNYSVYHNFFKTRLTPQDRFLKMYLNLKTTMNFISTGVAPKEEWMDNVMFFGFMLDTETFYFGTQNTIMLPVGALYDWYYHKDRPMYVNFATIGKNIGVTFAKVITSIDVSAKEKIIWSEETKKGYEEATSCIDLKNIDNVMTEFYDYKILELGQIVGLKVAHNAYIGWVEDNEEELPARGTGYSARQLFWISALTSSCFEDIYDFNFFIDNEPVKRNPDFALDFSCNDNSKMNPSEKCNLL</sequence>
<feature type="domain" description="Peptidase M13 N-terminal" evidence="11">
    <location>
        <begin position="82"/>
        <end position="444"/>
    </location>
</feature>
<dbReference type="Pfam" id="PF01431">
    <property type="entry name" value="Peptidase_M13"/>
    <property type="match status" value="1"/>
</dbReference>
<feature type="transmembrane region" description="Helical" evidence="9">
    <location>
        <begin position="30"/>
        <end position="50"/>
    </location>
</feature>
<keyword evidence="9" id="KW-0812">Transmembrane</keyword>
<evidence type="ECO:0000256" key="6">
    <source>
        <dbReference type="ARBA" id="ARBA00022801"/>
    </source>
</evidence>
<dbReference type="AlphaFoldDB" id="A0AAN7VQF4"/>
<evidence type="ECO:0000259" key="10">
    <source>
        <dbReference type="Pfam" id="PF01431"/>
    </source>
</evidence>
<dbReference type="GO" id="GO:0005886">
    <property type="term" value="C:plasma membrane"/>
    <property type="evidence" value="ECO:0007669"/>
    <property type="project" value="UniProtKB-SubCell"/>
</dbReference>
<evidence type="ECO:0000256" key="8">
    <source>
        <dbReference type="ARBA" id="ARBA00023049"/>
    </source>
</evidence>
<dbReference type="EMBL" id="JAVRBK010000002">
    <property type="protein sequence ID" value="KAK5649014.1"/>
    <property type="molecule type" value="Genomic_DNA"/>
</dbReference>
<accession>A0AAN7VQF4</accession>
<dbReference type="Gene3D" id="1.10.1380.10">
    <property type="entry name" value="Neutral endopeptidase , domain2"/>
    <property type="match status" value="1"/>
</dbReference>
<dbReference type="Pfam" id="PF05649">
    <property type="entry name" value="Peptidase_M13_N"/>
    <property type="match status" value="1"/>
</dbReference>
<keyword evidence="9" id="KW-0472">Membrane</keyword>
<keyword evidence="5" id="KW-0479">Metal-binding</keyword>
<reference evidence="12 13" key="1">
    <citation type="journal article" date="2024" name="Insects">
        <title>An Improved Chromosome-Level Genome Assembly of the Firefly Pyrocoelia pectoralis.</title>
        <authorList>
            <person name="Fu X."/>
            <person name="Meyer-Rochow V.B."/>
            <person name="Ballantyne L."/>
            <person name="Zhu X."/>
        </authorList>
    </citation>
    <scope>NUCLEOTIDE SEQUENCE [LARGE SCALE GENOMIC DNA]</scope>
    <source>
        <strain evidence="12">XCY_ONT2</strain>
    </source>
</reference>